<accession>A0A6N9NJ44</accession>
<dbReference type="AlphaFoldDB" id="A0A6N9NJ44"/>
<protein>
    <recommendedName>
        <fullName evidence="2">DUF6265 domain-containing protein</fullName>
    </recommendedName>
</protein>
<keyword evidence="1" id="KW-1133">Transmembrane helix</keyword>
<feature type="transmembrane region" description="Helical" evidence="1">
    <location>
        <begin position="7"/>
        <end position="25"/>
    </location>
</feature>
<dbReference type="Proteomes" id="UP000470771">
    <property type="component" value="Unassembled WGS sequence"/>
</dbReference>
<dbReference type="EMBL" id="WWNE01000006">
    <property type="protein sequence ID" value="NBG65943.1"/>
    <property type="molecule type" value="Genomic_DNA"/>
</dbReference>
<evidence type="ECO:0000313" key="3">
    <source>
        <dbReference type="EMBL" id="NBG65943.1"/>
    </source>
</evidence>
<proteinExistence type="predicted"/>
<gene>
    <name evidence="3" type="ORF">GQN54_07410</name>
</gene>
<evidence type="ECO:0000313" key="4">
    <source>
        <dbReference type="Proteomes" id="UP000470771"/>
    </source>
</evidence>
<comment type="caution">
    <text evidence="3">The sequence shown here is derived from an EMBL/GenBank/DDBJ whole genome shotgun (WGS) entry which is preliminary data.</text>
</comment>
<keyword evidence="4" id="KW-1185">Reference proteome</keyword>
<dbReference type="RefSeq" id="WP_160632896.1">
    <property type="nucleotide sequence ID" value="NZ_WWNE01000006.1"/>
</dbReference>
<dbReference type="Pfam" id="PF19780">
    <property type="entry name" value="DUF6265"/>
    <property type="match status" value="1"/>
</dbReference>
<name>A0A6N9NJ44_9FLAO</name>
<evidence type="ECO:0000256" key="1">
    <source>
        <dbReference type="SAM" id="Phobius"/>
    </source>
</evidence>
<dbReference type="InterPro" id="IPR046232">
    <property type="entry name" value="DUF6265"/>
</dbReference>
<keyword evidence="1" id="KW-0812">Transmembrane</keyword>
<reference evidence="3 4" key="1">
    <citation type="submission" date="2019-12" db="EMBL/GenBank/DDBJ databases">
        <authorList>
            <person name="Zhao J."/>
        </authorList>
    </citation>
    <scope>NUCLEOTIDE SEQUENCE [LARGE SCALE GENOMIC DNA]</scope>
    <source>
        <strain evidence="3 4">S-15</strain>
    </source>
</reference>
<keyword evidence="1" id="KW-0472">Membrane</keyword>
<sequence>MKSGIKYFFFGLLIGFMVLILFVVAKGNKKKDIPEANQPIENLYWLAGEWVSVDEDGGKMIENWEISPDKELEGTGYYIKDTDTIFKEQLSIKTIHNAICYIATINQQGPILFTLVKRNLDQWTFRNSRHDFPQRIIYNKLNAESFTVKTEGRLITGLMDGEDFTFISKK</sequence>
<organism evidence="3 4">
    <name type="scientific">Acidiluteibacter ferrifornacis</name>
    <dbReference type="NCBI Taxonomy" id="2692424"/>
    <lineage>
        <taxon>Bacteria</taxon>
        <taxon>Pseudomonadati</taxon>
        <taxon>Bacteroidota</taxon>
        <taxon>Flavobacteriia</taxon>
        <taxon>Flavobacteriales</taxon>
        <taxon>Cryomorphaceae</taxon>
        <taxon>Acidiluteibacter</taxon>
    </lineage>
</organism>
<feature type="domain" description="DUF6265" evidence="2">
    <location>
        <begin position="45"/>
        <end position="151"/>
    </location>
</feature>
<evidence type="ECO:0000259" key="2">
    <source>
        <dbReference type="Pfam" id="PF19780"/>
    </source>
</evidence>